<name>A0A502ELW5_9PROT</name>
<dbReference type="InterPro" id="IPR008220">
    <property type="entry name" value="HAT_MetX-like"/>
</dbReference>
<dbReference type="GO" id="GO:0016787">
    <property type="term" value="F:hydrolase activity"/>
    <property type="evidence" value="ECO:0007669"/>
    <property type="project" value="UniProtKB-KW"/>
</dbReference>
<proteinExistence type="predicted"/>
<comment type="caution">
    <text evidence="3">The sequence shown here is derived from an EMBL/GenBank/DDBJ whole genome shotgun (WGS) entry which is preliminary data.</text>
</comment>
<dbReference type="RefSeq" id="WP_140887641.1">
    <property type="nucleotide sequence ID" value="NZ_RCZP01000079.1"/>
</dbReference>
<protein>
    <submittedName>
        <fullName evidence="3">Alpha/beta fold hydrolase</fullName>
    </submittedName>
</protein>
<dbReference type="OrthoDB" id="9800754at2"/>
<dbReference type="GO" id="GO:0009092">
    <property type="term" value="P:homoserine metabolic process"/>
    <property type="evidence" value="ECO:0007669"/>
    <property type="project" value="TreeGrafter"/>
</dbReference>
<evidence type="ECO:0000256" key="1">
    <source>
        <dbReference type="ARBA" id="ARBA00022679"/>
    </source>
</evidence>
<organism evidence="3 4">
    <name type="scientific">Muricoccus nepalensis</name>
    <dbReference type="NCBI Taxonomy" id="1854500"/>
    <lineage>
        <taxon>Bacteria</taxon>
        <taxon>Pseudomonadati</taxon>
        <taxon>Pseudomonadota</taxon>
        <taxon>Alphaproteobacteria</taxon>
        <taxon>Acetobacterales</taxon>
        <taxon>Roseomonadaceae</taxon>
        <taxon>Muricoccus</taxon>
    </lineage>
</organism>
<dbReference type="GO" id="GO:0009086">
    <property type="term" value="P:methionine biosynthetic process"/>
    <property type="evidence" value="ECO:0007669"/>
    <property type="project" value="TreeGrafter"/>
</dbReference>
<sequence>MTGFDPLPSRGPDRPPSRERHRLHLRHAVLGLALALTAASGISQAVAQTSSVQTCQLGDLRLESGAVIPNARMTYITHGTLNAERSNAILSIHGLRGNRDAQSFLAGPGRALDTTKYFVIQLDTLGVASVDPNATTSPTRSGMNMSFPRFTIRDMVQAEYRLITECLTIRHLVAVTGISMGGNGALQWAVSYPDFMDAVIPVVPMARASSQTAFIWELARQAIMLDPKWRDGDYPADDPPRRGTGVGINIQNAFGFSPESFSEMFADRAAVDRFVATSSEQLGNATQARDWVYRTWAIVNHDIAAAPPFNGDLRAAARAIKARLLLIPNCFDQLHTPGAGGVMELAANAPDAKIVDIDDILGHSGNSSPRGVTVITAEVQSLLQRIADGRPGFGGPSFPRHWTRADRCPG</sequence>
<dbReference type="PANTHER" id="PTHR32268">
    <property type="entry name" value="HOMOSERINE O-ACETYLTRANSFERASE"/>
    <property type="match status" value="1"/>
</dbReference>
<evidence type="ECO:0000313" key="3">
    <source>
        <dbReference type="EMBL" id="TPG38059.1"/>
    </source>
</evidence>
<keyword evidence="1" id="KW-0808">Transferase</keyword>
<dbReference type="InterPro" id="IPR000073">
    <property type="entry name" value="AB_hydrolase_1"/>
</dbReference>
<reference evidence="3 4" key="1">
    <citation type="journal article" date="2019" name="Environ. Microbiol.">
        <title>Species interactions and distinct microbial communities in high Arctic permafrost affected cryosols are associated with the CH4 and CO2 gas fluxes.</title>
        <authorList>
            <person name="Altshuler I."/>
            <person name="Hamel J."/>
            <person name="Turney S."/>
            <person name="Magnuson E."/>
            <person name="Levesque R."/>
            <person name="Greer C."/>
            <person name="Whyte L.G."/>
        </authorList>
    </citation>
    <scope>NUCLEOTIDE SEQUENCE [LARGE SCALE GENOMIC DNA]</scope>
    <source>
        <strain evidence="3 4">S9.3B</strain>
    </source>
</reference>
<dbReference type="Gene3D" id="3.40.50.1820">
    <property type="entry name" value="alpha/beta hydrolase"/>
    <property type="match status" value="1"/>
</dbReference>
<keyword evidence="4" id="KW-1185">Reference proteome</keyword>
<keyword evidence="3" id="KW-0378">Hydrolase</keyword>
<dbReference type="Pfam" id="PF00561">
    <property type="entry name" value="Abhydrolase_1"/>
    <property type="match status" value="1"/>
</dbReference>
<dbReference type="Proteomes" id="UP000317078">
    <property type="component" value="Unassembled WGS sequence"/>
</dbReference>
<evidence type="ECO:0000259" key="2">
    <source>
        <dbReference type="Pfam" id="PF00561"/>
    </source>
</evidence>
<dbReference type="GO" id="GO:0004414">
    <property type="term" value="F:homoserine O-acetyltransferase activity"/>
    <property type="evidence" value="ECO:0007669"/>
    <property type="project" value="TreeGrafter"/>
</dbReference>
<accession>A0A502ELW5</accession>
<dbReference type="AlphaFoldDB" id="A0A502ELW5"/>
<gene>
    <name evidence="3" type="ORF">EAH89_29580</name>
</gene>
<dbReference type="EMBL" id="RCZP01000079">
    <property type="protein sequence ID" value="TPG38059.1"/>
    <property type="molecule type" value="Genomic_DNA"/>
</dbReference>
<feature type="domain" description="AB hydrolase-1" evidence="2">
    <location>
        <begin position="88"/>
        <end position="259"/>
    </location>
</feature>
<dbReference type="InterPro" id="IPR029058">
    <property type="entry name" value="AB_hydrolase_fold"/>
</dbReference>
<evidence type="ECO:0000313" key="4">
    <source>
        <dbReference type="Proteomes" id="UP000317078"/>
    </source>
</evidence>
<dbReference type="SUPFAM" id="SSF53474">
    <property type="entry name" value="alpha/beta-Hydrolases"/>
    <property type="match status" value="1"/>
</dbReference>
<dbReference type="PANTHER" id="PTHR32268:SF11">
    <property type="entry name" value="HOMOSERINE O-ACETYLTRANSFERASE"/>
    <property type="match status" value="1"/>
</dbReference>